<name>A0A975WY34_9BURK</name>
<reference evidence="1 2" key="1">
    <citation type="submission" date="2018-01" db="EMBL/GenBank/DDBJ databases">
        <authorList>
            <person name="Clerissi C."/>
        </authorList>
    </citation>
    <scope>NUCLEOTIDE SEQUENCE [LARGE SCALE GENOMIC DNA]</scope>
    <source>
        <strain evidence="1">Cupriavidus taiwanensis STM 3521</strain>
    </source>
</reference>
<dbReference type="AlphaFoldDB" id="A0A975WY34"/>
<sequence length="45" mass="4959">MGVRAGAGRSQRAGKNRWPRFVWFLARPPLTPTLSPMRGEGAHLA</sequence>
<dbReference type="Proteomes" id="UP000256297">
    <property type="component" value="Chromosome CBM2589_b"/>
</dbReference>
<evidence type="ECO:0000313" key="2">
    <source>
        <dbReference type="Proteomes" id="UP000256297"/>
    </source>
</evidence>
<dbReference type="EMBL" id="OFSP01000013">
    <property type="protein sequence ID" value="SOY47934.1"/>
    <property type="molecule type" value="Genomic_DNA"/>
</dbReference>
<proteinExistence type="predicted"/>
<organism evidence="1 2">
    <name type="scientific">Cupriavidus taiwanensis</name>
    <dbReference type="NCBI Taxonomy" id="164546"/>
    <lineage>
        <taxon>Bacteria</taxon>
        <taxon>Pseudomonadati</taxon>
        <taxon>Pseudomonadota</taxon>
        <taxon>Betaproteobacteria</taxon>
        <taxon>Burkholderiales</taxon>
        <taxon>Burkholderiaceae</taxon>
        <taxon>Cupriavidus</taxon>
    </lineage>
</organism>
<protein>
    <submittedName>
        <fullName evidence="1">Uncharacterized protein</fullName>
    </submittedName>
</protein>
<accession>A0A975WY34</accession>
<gene>
    <name evidence="1" type="ORF">CBM2589_B200268</name>
</gene>
<evidence type="ECO:0000313" key="1">
    <source>
        <dbReference type="EMBL" id="SOY47934.1"/>
    </source>
</evidence>
<comment type="caution">
    <text evidence="1">The sequence shown here is derived from an EMBL/GenBank/DDBJ whole genome shotgun (WGS) entry which is preliminary data.</text>
</comment>